<evidence type="ECO:0000256" key="2">
    <source>
        <dbReference type="ARBA" id="ARBA00005907"/>
    </source>
</evidence>
<comment type="caution">
    <text evidence="5">The sequence shown here is derived from an EMBL/GenBank/DDBJ whole genome shotgun (WGS) entry which is preliminary data.</text>
</comment>
<organism evidence="5 6">
    <name type="scientific">Periconia digitata</name>
    <dbReference type="NCBI Taxonomy" id="1303443"/>
    <lineage>
        <taxon>Eukaryota</taxon>
        <taxon>Fungi</taxon>
        <taxon>Dikarya</taxon>
        <taxon>Ascomycota</taxon>
        <taxon>Pezizomycotina</taxon>
        <taxon>Dothideomycetes</taxon>
        <taxon>Pleosporomycetidae</taxon>
        <taxon>Pleosporales</taxon>
        <taxon>Massarineae</taxon>
        <taxon>Periconiaceae</taxon>
        <taxon>Periconia</taxon>
    </lineage>
</organism>
<gene>
    <name evidence="5" type="ORF">PDIGIT_LOCUS12508</name>
</gene>
<feature type="compositionally biased region" description="Basic residues" evidence="4">
    <location>
        <begin position="20"/>
        <end position="31"/>
    </location>
</feature>
<feature type="region of interest" description="Disordered" evidence="4">
    <location>
        <begin position="182"/>
        <end position="218"/>
    </location>
</feature>
<feature type="compositionally biased region" description="Basic and acidic residues" evidence="4">
    <location>
        <begin position="32"/>
        <end position="47"/>
    </location>
</feature>
<protein>
    <recommendedName>
        <fullName evidence="7">Nucleolar complex protein 2</fullName>
    </recommendedName>
</protein>
<keyword evidence="3" id="KW-0539">Nucleus</keyword>
<dbReference type="GO" id="GO:0042273">
    <property type="term" value="P:ribosomal large subunit biogenesis"/>
    <property type="evidence" value="ECO:0007669"/>
    <property type="project" value="TreeGrafter"/>
</dbReference>
<dbReference type="Pfam" id="PF03715">
    <property type="entry name" value="Noc2"/>
    <property type="match status" value="1"/>
</dbReference>
<feature type="compositionally biased region" description="Acidic residues" evidence="4">
    <location>
        <begin position="128"/>
        <end position="137"/>
    </location>
</feature>
<evidence type="ECO:0000256" key="3">
    <source>
        <dbReference type="ARBA" id="ARBA00023242"/>
    </source>
</evidence>
<evidence type="ECO:0000313" key="6">
    <source>
        <dbReference type="Proteomes" id="UP001152607"/>
    </source>
</evidence>
<feature type="compositionally biased region" description="Basic residues" evidence="4">
    <location>
        <begin position="90"/>
        <end position="102"/>
    </location>
</feature>
<dbReference type="SUPFAM" id="SSF48371">
    <property type="entry name" value="ARM repeat"/>
    <property type="match status" value="1"/>
</dbReference>
<feature type="compositionally biased region" description="Basic and acidic residues" evidence="4">
    <location>
        <begin position="8"/>
        <end position="19"/>
    </location>
</feature>
<evidence type="ECO:0008006" key="7">
    <source>
        <dbReference type="Google" id="ProtNLM"/>
    </source>
</evidence>
<dbReference type="PANTHER" id="PTHR12687:SF4">
    <property type="entry name" value="NUCLEOLAR COMPLEX PROTEIN 2 HOMOLOG"/>
    <property type="match status" value="1"/>
</dbReference>
<dbReference type="InterPro" id="IPR016024">
    <property type="entry name" value="ARM-type_fold"/>
</dbReference>
<evidence type="ECO:0000313" key="5">
    <source>
        <dbReference type="EMBL" id="CAI6339352.1"/>
    </source>
</evidence>
<dbReference type="GO" id="GO:0030691">
    <property type="term" value="C:Noc2p-Noc3p complex"/>
    <property type="evidence" value="ECO:0007669"/>
    <property type="project" value="TreeGrafter"/>
</dbReference>
<dbReference type="AlphaFoldDB" id="A0A9W4XYA5"/>
<accession>A0A9W4XYA5</accession>
<dbReference type="GO" id="GO:0030690">
    <property type="term" value="C:Noc1p-Noc2p complex"/>
    <property type="evidence" value="ECO:0007669"/>
    <property type="project" value="TreeGrafter"/>
</dbReference>
<feature type="compositionally biased region" description="Basic and acidic residues" evidence="4">
    <location>
        <begin position="705"/>
        <end position="732"/>
    </location>
</feature>
<evidence type="ECO:0000256" key="4">
    <source>
        <dbReference type="SAM" id="MobiDB-lite"/>
    </source>
</evidence>
<reference evidence="5" key="1">
    <citation type="submission" date="2023-01" db="EMBL/GenBank/DDBJ databases">
        <authorList>
            <person name="Van Ghelder C."/>
            <person name="Rancurel C."/>
        </authorList>
    </citation>
    <scope>NUCLEOTIDE SEQUENCE</scope>
    <source>
        <strain evidence="5">CNCM I-4278</strain>
    </source>
</reference>
<feature type="region of interest" description="Disordered" evidence="4">
    <location>
        <begin position="1"/>
        <end position="146"/>
    </location>
</feature>
<proteinExistence type="inferred from homology"/>
<dbReference type="InterPro" id="IPR005343">
    <property type="entry name" value="Noc2"/>
</dbReference>
<dbReference type="OrthoDB" id="10266662at2759"/>
<dbReference type="GO" id="GO:0005730">
    <property type="term" value="C:nucleolus"/>
    <property type="evidence" value="ECO:0007669"/>
    <property type="project" value="TreeGrafter"/>
</dbReference>
<sequence length="775" mass="87249">MPQSKATRKFEKNKLGDVLKKRKEVAKIKQRKQMDAKRKEKRARDNAPADDVDAAARPKTNGSKDEAAFGDMSMDQFFQGGFEVPEMNKKRSTKPKTGKRKRTPVEKENAEESDSDVDMADSAPADDSGSDDASGDDIDTHKDQLAALADKDPEFYKYLKENDAELLDFAEDADLDEIDALSASEDEGASRKKHKSDKKSRTEDDDEEPESGSNEVSGKLIKKWKASMEENSSLRAMREVVLAFRAAAHLNDEADKTYKYSISNPDVYHEVLVTALQLVPKVLQHHLPVKESASGKVRVSTDSKKFKTLTPLLKSHTVSLHHLLENLSDSSTIGMTLESLLALLPYILSFKKIVREVTKAVSSVWADSSNTEVTRLSAFLVLRRLIVISDASIREAVLKQTYQGLVKGARNTTVHNIQGINLMKNTASELWGLDPNVGYTTGFGFIRQLAIHLRQSITKQTKDSYKTVYNWQYIHSLDFWSRVVAVHCESLREAESGKESPLRPLIYPVVQVTLGAMRLIPTAQYFPLRFQLIRSLLRVSSATSTYIPLAPALVEVLNSTELKKPPKPSTLKALDFNTTIRATKAYLRTRVYQDGIGEQVAELLSEFFVLWAKNIAFPELALPVIVMLKRWVKSMTKKASGNRNAKINSLIALLVQKLESNSKWVEEKRSKIDFAPNNRAGVDAFLKDVEWEKTPLGAYVSGQRKQREQKAKMEETARKTEDFKRRQAEKQEAAQNAEKFSDAESEDEDAEEEDEDEDEDIEEMNDSSDEAEDDE</sequence>
<keyword evidence="6" id="KW-1185">Reference proteome</keyword>
<evidence type="ECO:0000256" key="1">
    <source>
        <dbReference type="ARBA" id="ARBA00004123"/>
    </source>
</evidence>
<dbReference type="EMBL" id="CAOQHR010000009">
    <property type="protein sequence ID" value="CAI6339352.1"/>
    <property type="molecule type" value="Genomic_DNA"/>
</dbReference>
<comment type="subcellular location">
    <subcellularLocation>
        <location evidence="1">Nucleus</location>
    </subcellularLocation>
</comment>
<dbReference type="Proteomes" id="UP001152607">
    <property type="component" value="Unassembled WGS sequence"/>
</dbReference>
<dbReference type="GO" id="GO:0005654">
    <property type="term" value="C:nucleoplasm"/>
    <property type="evidence" value="ECO:0007669"/>
    <property type="project" value="TreeGrafter"/>
</dbReference>
<name>A0A9W4XYA5_9PLEO</name>
<feature type="compositionally biased region" description="Acidic residues" evidence="4">
    <location>
        <begin position="743"/>
        <end position="775"/>
    </location>
</feature>
<comment type="similarity">
    <text evidence="2">Belongs to the NOC2 family.</text>
</comment>
<dbReference type="PANTHER" id="PTHR12687">
    <property type="entry name" value="NUCLEOLAR COMPLEX 2 AND RAD4-RELATED"/>
    <property type="match status" value="1"/>
</dbReference>
<feature type="region of interest" description="Disordered" evidence="4">
    <location>
        <begin position="701"/>
        <end position="775"/>
    </location>
</feature>